<comment type="caution">
    <text evidence="2">The sequence shown here is derived from an EMBL/GenBank/DDBJ whole genome shotgun (WGS) entry which is preliminary data.</text>
</comment>
<gene>
    <name evidence="2" type="ORF">S01H1_73970</name>
</gene>
<dbReference type="AlphaFoldDB" id="X0WQ79"/>
<keyword evidence="1" id="KW-0472">Membrane</keyword>
<evidence type="ECO:0000313" key="2">
    <source>
        <dbReference type="EMBL" id="GAG33129.1"/>
    </source>
</evidence>
<protein>
    <submittedName>
        <fullName evidence="2">Uncharacterized protein</fullName>
    </submittedName>
</protein>
<dbReference type="EMBL" id="BARS01049452">
    <property type="protein sequence ID" value="GAG33129.1"/>
    <property type="molecule type" value="Genomic_DNA"/>
</dbReference>
<accession>X0WQ79</accession>
<proteinExistence type="predicted"/>
<reference evidence="2" key="1">
    <citation type="journal article" date="2014" name="Front. Microbiol.">
        <title>High frequency of phylogenetically diverse reductive dehalogenase-homologous genes in deep subseafloor sedimentary metagenomes.</title>
        <authorList>
            <person name="Kawai M."/>
            <person name="Futagami T."/>
            <person name="Toyoda A."/>
            <person name="Takaki Y."/>
            <person name="Nishi S."/>
            <person name="Hori S."/>
            <person name="Arai W."/>
            <person name="Tsubouchi T."/>
            <person name="Morono Y."/>
            <person name="Uchiyama I."/>
            <person name="Ito T."/>
            <person name="Fujiyama A."/>
            <person name="Inagaki F."/>
            <person name="Takami H."/>
        </authorList>
    </citation>
    <scope>NUCLEOTIDE SEQUENCE</scope>
    <source>
        <strain evidence="2">Expedition CK06-06</strain>
    </source>
</reference>
<keyword evidence="1" id="KW-0812">Transmembrane</keyword>
<feature type="transmembrane region" description="Helical" evidence="1">
    <location>
        <begin position="14"/>
        <end position="31"/>
    </location>
</feature>
<name>X0WQ79_9ZZZZ</name>
<sequence length="56" mass="6390">MAIGLGNFKNWSPIISKLIWPIFIVIILIVFSGEVSKIYNLVLEEVIEKEGFLIKI</sequence>
<keyword evidence="1" id="KW-1133">Transmembrane helix</keyword>
<evidence type="ECO:0000256" key="1">
    <source>
        <dbReference type="SAM" id="Phobius"/>
    </source>
</evidence>
<organism evidence="2">
    <name type="scientific">marine sediment metagenome</name>
    <dbReference type="NCBI Taxonomy" id="412755"/>
    <lineage>
        <taxon>unclassified sequences</taxon>
        <taxon>metagenomes</taxon>
        <taxon>ecological metagenomes</taxon>
    </lineage>
</organism>